<feature type="signal peptide" evidence="6">
    <location>
        <begin position="1"/>
        <end position="26"/>
    </location>
</feature>
<reference evidence="7" key="1">
    <citation type="submission" date="2020-09" db="EMBL/GenBank/DDBJ databases">
        <title>Genome-Enabled Discovery of Anthraquinone Biosynthesis in Senna tora.</title>
        <authorList>
            <person name="Kang S.-H."/>
            <person name="Pandey R.P."/>
            <person name="Lee C.-M."/>
            <person name="Sim J.-S."/>
            <person name="Jeong J.-T."/>
            <person name="Choi B.-S."/>
            <person name="Jung M."/>
            <person name="Ginzburg D."/>
            <person name="Zhao K."/>
            <person name="Won S.Y."/>
            <person name="Oh T.-J."/>
            <person name="Yu Y."/>
            <person name="Kim N.-H."/>
            <person name="Lee O.R."/>
            <person name="Lee T.-H."/>
            <person name="Bashyal P."/>
            <person name="Kim T.-S."/>
            <person name="Lee W.-H."/>
            <person name="Kawkins C."/>
            <person name="Kim C.-K."/>
            <person name="Kim J.S."/>
            <person name="Ahn B.O."/>
            <person name="Rhee S.Y."/>
            <person name="Sohng J.K."/>
        </authorList>
    </citation>
    <scope>NUCLEOTIDE SEQUENCE</scope>
    <source>
        <tissue evidence="7">Leaf</tissue>
    </source>
</reference>
<keyword evidence="6" id="KW-0732">Signal</keyword>
<dbReference type="InterPro" id="IPR010851">
    <property type="entry name" value="DEFL"/>
</dbReference>
<protein>
    <submittedName>
        <fullName evidence="7">Defensin-like protein 75</fullName>
    </submittedName>
</protein>
<comment type="caution">
    <text evidence="7">The sequence shown here is derived from an EMBL/GenBank/DDBJ whole genome shotgun (WGS) entry which is preliminary data.</text>
</comment>
<feature type="chain" id="PRO_5032960780" evidence="6">
    <location>
        <begin position="27"/>
        <end position="72"/>
    </location>
</feature>
<evidence type="ECO:0000256" key="4">
    <source>
        <dbReference type="ARBA" id="ARBA00022821"/>
    </source>
</evidence>
<name>A0A834TR29_9FABA</name>
<evidence type="ECO:0000256" key="6">
    <source>
        <dbReference type="SAM" id="SignalP"/>
    </source>
</evidence>
<evidence type="ECO:0000256" key="2">
    <source>
        <dbReference type="ARBA" id="ARBA00022529"/>
    </source>
</evidence>
<evidence type="ECO:0000313" key="8">
    <source>
        <dbReference type="Proteomes" id="UP000634136"/>
    </source>
</evidence>
<evidence type="ECO:0000256" key="5">
    <source>
        <dbReference type="ARBA" id="ARBA00023157"/>
    </source>
</evidence>
<dbReference type="Pfam" id="PF25052">
    <property type="entry name" value="AtDEF-like"/>
    <property type="match status" value="1"/>
</dbReference>
<sequence>MATKSTLLAGVLICFLVLLASEEANGITAPVCVGECSSLDDCQQLCVAKGYIGGGCFRATGQQLQCCCNGSI</sequence>
<keyword evidence="8" id="KW-1185">Reference proteome</keyword>
<accession>A0A834TR29</accession>
<keyword evidence="3" id="KW-0295">Fungicide</keyword>
<organism evidence="7 8">
    <name type="scientific">Senna tora</name>
    <dbReference type="NCBI Taxonomy" id="362788"/>
    <lineage>
        <taxon>Eukaryota</taxon>
        <taxon>Viridiplantae</taxon>
        <taxon>Streptophyta</taxon>
        <taxon>Embryophyta</taxon>
        <taxon>Tracheophyta</taxon>
        <taxon>Spermatophyta</taxon>
        <taxon>Magnoliopsida</taxon>
        <taxon>eudicotyledons</taxon>
        <taxon>Gunneridae</taxon>
        <taxon>Pentapetalae</taxon>
        <taxon>rosids</taxon>
        <taxon>fabids</taxon>
        <taxon>Fabales</taxon>
        <taxon>Fabaceae</taxon>
        <taxon>Caesalpinioideae</taxon>
        <taxon>Cassia clade</taxon>
        <taxon>Senna</taxon>
    </lineage>
</organism>
<keyword evidence="2" id="KW-0929">Antimicrobial</keyword>
<gene>
    <name evidence="7" type="ORF">G2W53_016911</name>
</gene>
<dbReference type="AlphaFoldDB" id="A0A834TR29"/>
<keyword evidence="4" id="KW-0611">Plant defense</keyword>
<evidence type="ECO:0000256" key="3">
    <source>
        <dbReference type="ARBA" id="ARBA00022577"/>
    </source>
</evidence>
<proteinExistence type="inferred from homology"/>
<evidence type="ECO:0000256" key="1">
    <source>
        <dbReference type="ARBA" id="ARBA00006722"/>
    </source>
</evidence>
<keyword evidence="5" id="KW-1015">Disulfide bond</keyword>
<evidence type="ECO:0000313" key="7">
    <source>
        <dbReference type="EMBL" id="KAF7825747.1"/>
    </source>
</evidence>
<dbReference type="GO" id="GO:0031640">
    <property type="term" value="P:killing of cells of another organism"/>
    <property type="evidence" value="ECO:0007669"/>
    <property type="project" value="UniProtKB-KW"/>
</dbReference>
<dbReference type="EMBL" id="JAAIUW010000006">
    <property type="protein sequence ID" value="KAF7825747.1"/>
    <property type="molecule type" value="Genomic_DNA"/>
</dbReference>
<dbReference type="OrthoDB" id="1450348at2759"/>
<comment type="similarity">
    <text evidence="1">Belongs to the DEFL family.</text>
</comment>
<dbReference type="Proteomes" id="UP000634136">
    <property type="component" value="Unassembled WGS sequence"/>
</dbReference>
<dbReference type="GO" id="GO:0050832">
    <property type="term" value="P:defense response to fungus"/>
    <property type="evidence" value="ECO:0007669"/>
    <property type="project" value="UniProtKB-KW"/>
</dbReference>